<dbReference type="InterPro" id="IPR036286">
    <property type="entry name" value="LexA/Signal_pep-like_sf"/>
</dbReference>
<dbReference type="Gene3D" id="2.10.109.10">
    <property type="entry name" value="Umud Fragment, subunit A"/>
    <property type="match status" value="1"/>
</dbReference>
<dbReference type="EMBL" id="PFAH01000002">
    <property type="protein sequence ID" value="PIR98156.1"/>
    <property type="molecule type" value="Genomic_DNA"/>
</dbReference>
<dbReference type="SUPFAM" id="SSF51306">
    <property type="entry name" value="LexA/Signal peptidase"/>
    <property type="match status" value="1"/>
</dbReference>
<evidence type="ECO:0000259" key="3">
    <source>
        <dbReference type="Pfam" id="PF10502"/>
    </source>
</evidence>
<gene>
    <name evidence="4" type="primary">sodX</name>
    <name evidence="4" type="ORF">COT89_00365</name>
</gene>
<dbReference type="AlphaFoldDB" id="A0A2H0VGD6"/>
<comment type="similarity">
    <text evidence="1">Belongs to the peptidase S26 family.</text>
</comment>
<keyword evidence="4" id="KW-0645">Protease</keyword>
<evidence type="ECO:0000313" key="5">
    <source>
        <dbReference type="Proteomes" id="UP000231466"/>
    </source>
</evidence>
<dbReference type="InterPro" id="IPR000223">
    <property type="entry name" value="Pept_S26A_signal_pept_1"/>
</dbReference>
<sequence length="93" mass="10684">MRFVVYGNSMEPTYPSGSKIFVSKLFYKLIKPKVGDAIVLKDPRDGRLILKRVKSIKKNIFRVEGDNHRSSTDSRVFGEINKEHIIGKAILKY</sequence>
<feature type="active site" evidence="2">
    <location>
        <position position="9"/>
    </location>
</feature>
<comment type="caution">
    <text evidence="4">The sequence shown here is derived from an EMBL/GenBank/DDBJ whole genome shotgun (WGS) entry which is preliminary data.</text>
</comment>
<organism evidence="4 5">
    <name type="scientific">Candidatus Colwellbacteria bacterium CG10_big_fil_rev_8_21_14_0_10_42_22</name>
    <dbReference type="NCBI Taxonomy" id="1974540"/>
    <lineage>
        <taxon>Bacteria</taxon>
        <taxon>Candidatus Colwelliibacteriota</taxon>
    </lineage>
</organism>
<name>A0A2H0VGD6_9BACT</name>
<feature type="active site" evidence="2">
    <location>
        <position position="51"/>
    </location>
</feature>
<dbReference type="GO" id="GO:0016020">
    <property type="term" value="C:membrane"/>
    <property type="evidence" value="ECO:0007669"/>
    <property type="project" value="InterPro"/>
</dbReference>
<accession>A0A2H0VGD6</accession>
<evidence type="ECO:0000313" key="4">
    <source>
        <dbReference type="EMBL" id="PIR98156.1"/>
    </source>
</evidence>
<dbReference type="Proteomes" id="UP000231466">
    <property type="component" value="Unassembled WGS sequence"/>
</dbReference>
<dbReference type="InterPro" id="IPR014124">
    <property type="entry name" value="Pept_S26A_Sod_Ni_maturase"/>
</dbReference>
<dbReference type="Pfam" id="PF10502">
    <property type="entry name" value="Peptidase_S26"/>
    <property type="match status" value="2"/>
</dbReference>
<dbReference type="GO" id="GO:0004252">
    <property type="term" value="F:serine-type endopeptidase activity"/>
    <property type="evidence" value="ECO:0007669"/>
    <property type="project" value="InterPro"/>
</dbReference>
<dbReference type="InterPro" id="IPR019533">
    <property type="entry name" value="Peptidase_S26"/>
</dbReference>
<dbReference type="PANTHER" id="PTHR43390:SF1">
    <property type="entry name" value="CHLOROPLAST PROCESSING PEPTIDASE"/>
    <property type="match status" value="1"/>
</dbReference>
<protein>
    <submittedName>
        <fullName evidence="4">Nickel-type superoxide dismutase maturation protease</fullName>
    </submittedName>
</protein>
<dbReference type="CDD" id="cd06530">
    <property type="entry name" value="S26_SPase_I"/>
    <property type="match status" value="1"/>
</dbReference>
<proteinExistence type="inferred from homology"/>
<evidence type="ECO:0000256" key="2">
    <source>
        <dbReference type="PIRSR" id="PIRSR600223-1"/>
    </source>
</evidence>
<feature type="domain" description="Peptidase S26" evidence="3">
    <location>
        <begin position="57"/>
        <end position="92"/>
    </location>
</feature>
<dbReference type="NCBIfam" id="TIGR02754">
    <property type="entry name" value="sod_Ni_protease"/>
    <property type="match status" value="1"/>
</dbReference>
<reference evidence="5" key="1">
    <citation type="submission" date="2017-09" db="EMBL/GenBank/DDBJ databases">
        <title>Depth-based differentiation of microbial function through sediment-hosted aquifers and enrichment of novel symbionts in the deep terrestrial subsurface.</title>
        <authorList>
            <person name="Probst A.J."/>
            <person name="Ladd B."/>
            <person name="Jarett J.K."/>
            <person name="Geller-Mcgrath D.E."/>
            <person name="Sieber C.M.K."/>
            <person name="Emerson J.B."/>
            <person name="Anantharaman K."/>
            <person name="Thomas B.C."/>
            <person name="Malmstrom R."/>
            <person name="Stieglmeier M."/>
            <person name="Klingl A."/>
            <person name="Woyke T."/>
            <person name="Ryan C.M."/>
            <person name="Banfield J.F."/>
        </authorList>
    </citation>
    <scope>NUCLEOTIDE SEQUENCE [LARGE SCALE GENOMIC DNA]</scope>
</reference>
<dbReference type="GO" id="GO:0006465">
    <property type="term" value="P:signal peptide processing"/>
    <property type="evidence" value="ECO:0007669"/>
    <property type="project" value="InterPro"/>
</dbReference>
<feature type="domain" description="Peptidase S26" evidence="3">
    <location>
        <begin position="3"/>
        <end position="53"/>
    </location>
</feature>
<evidence type="ECO:0000256" key="1">
    <source>
        <dbReference type="ARBA" id="ARBA00009370"/>
    </source>
</evidence>
<keyword evidence="4" id="KW-0378">Hydrolase</keyword>
<dbReference type="PANTHER" id="PTHR43390">
    <property type="entry name" value="SIGNAL PEPTIDASE I"/>
    <property type="match status" value="1"/>
</dbReference>